<feature type="compositionally biased region" description="Polar residues" evidence="1">
    <location>
        <begin position="1"/>
        <end position="12"/>
    </location>
</feature>
<reference evidence="3" key="1">
    <citation type="journal article" date="2014" name="Proc. Natl. Acad. Sci. U.S.A.">
        <title>Extensive sampling of basidiomycete genomes demonstrates inadequacy of the white-rot/brown-rot paradigm for wood decay fungi.</title>
        <authorList>
            <person name="Riley R."/>
            <person name="Salamov A.A."/>
            <person name="Brown D.W."/>
            <person name="Nagy L.G."/>
            <person name="Floudas D."/>
            <person name="Held B.W."/>
            <person name="Levasseur A."/>
            <person name="Lombard V."/>
            <person name="Morin E."/>
            <person name="Otillar R."/>
            <person name="Lindquist E.A."/>
            <person name="Sun H."/>
            <person name="LaButti K.M."/>
            <person name="Schmutz J."/>
            <person name="Jabbour D."/>
            <person name="Luo H."/>
            <person name="Baker S.E."/>
            <person name="Pisabarro A.G."/>
            <person name="Walton J.D."/>
            <person name="Blanchette R.A."/>
            <person name="Henrissat B."/>
            <person name="Martin F."/>
            <person name="Cullen D."/>
            <person name="Hibbett D.S."/>
            <person name="Grigoriev I.V."/>
        </authorList>
    </citation>
    <scope>NUCLEOTIDE SEQUENCE [LARGE SCALE GENOMIC DNA]</scope>
    <source>
        <strain evidence="3">FD-172 SS1</strain>
    </source>
</reference>
<keyword evidence="3" id="KW-1185">Reference proteome</keyword>
<sequence>MSTPSSGPQRTPNVVRRAQKPYLRPQSAARGPVPARKPSTFFDSIKNIVSLPLTWLSGKDDVKPGRDVEEGKARFKAKTKRRVSNARDAAPDGPPRSAKKSRMLTPPRAERGYLDPPPAPLKYQLSPPLAAQRLGVTNGHSASLKRRSPAPAPSPTKFARGSPPVMDVENAHPGPKRFPSVRSGAPAFAEETFGMVSKSPFRRPSSLAPMPALPPSASHTDIHPMRRSASALRSHLMPSDSARVTRSSLAPMDTRMYSRTPPAFPPGSSMGLPPLLSVSRNFTPFGRSGNAALLANNHQGEVLQRSGAVVRDLEPAAGKGKSKRYVYNEGAIYVCSPSWQPEAPLRYGAPRLASKAGRPTCASQMLPIRSSLPPRGFSWLWKRLSPGLRRGNSAVSNVCRSRLPPRV</sequence>
<proteinExistence type="predicted"/>
<feature type="compositionally biased region" description="Basic residues" evidence="1">
    <location>
        <begin position="74"/>
        <end position="84"/>
    </location>
</feature>
<organism evidence="2 3">
    <name type="scientific">Botryobasidium botryosum (strain FD-172 SS1)</name>
    <dbReference type="NCBI Taxonomy" id="930990"/>
    <lineage>
        <taxon>Eukaryota</taxon>
        <taxon>Fungi</taxon>
        <taxon>Dikarya</taxon>
        <taxon>Basidiomycota</taxon>
        <taxon>Agaricomycotina</taxon>
        <taxon>Agaricomycetes</taxon>
        <taxon>Cantharellales</taxon>
        <taxon>Botryobasidiaceae</taxon>
        <taxon>Botryobasidium</taxon>
    </lineage>
</organism>
<dbReference type="Proteomes" id="UP000027195">
    <property type="component" value="Unassembled WGS sequence"/>
</dbReference>
<gene>
    <name evidence="2" type="ORF">BOTBODRAFT_397157</name>
</gene>
<accession>A0A067MEN4</accession>
<feature type="region of interest" description="Disordered" evidence="1">
    <location>
        <begin position="1"/>
        <end position="39"/>
    </location>
</feature>
<protein>
    <submittedName>
        <fullName evidence="2">Uncharacterized protein</fullName>
    </submittedName>
</protein>
<feature type="compositionally biased region" description="Basic and acidic residues" evidence="1">
    <location>
        <begin position="58"/>
        <end position="73"/>
    </location>
</feature>
<evidence type="ECO:0000313" key="3">
    <source>
        <dbReference type="Proteomes" id="UP000027195"/>
    </source>
</evidence>
<name>A0A067MEN4_BOTB1</name>
<dbReference type="HOGENOM" id="CLU_676128_0_0_1"/>
<dbReference type="EMBL" id="KL198045">
    <property type="protein sequence ID" value="KDQ13175.1"/>
    <property type="molecule type" value="Genomic_DNA"/>
</dbReference>
<dbReference type="OrthoDB" id="3254855at2759"/>
<evidence type="ECO:0000313" key="2">
    <source>
        <dbReference type="EMBL" id="KDQ13175.1"/>
    </source>
</evidence>
<feature type="region of interest" description="Disordered" evidence="1">
    <location>
        <begin position="56"/>
        <end position="182"/>
    </location>
</feature>
<dbReference type="InParanoid" id="A0A067MEN4"/>
<evidence type="ECO:0000256" key="1">
    <source>
        <dbReference type="SAM" id="MobiDB-lite"/>
    </source>
</evidence>
<dbReference type="AlphaFoldDB" id="A0A067MEN4"/>